<accession>A0AAD8GW25</accession>
<proteinExistence type="predicted"/>
<name>A0AAD8GW25_9APIA</name>
<gene>
    <name evidence="1" type="ORF">POM88_049676</name>
</gene>
<keyword evidence="2" id="KW-1185">Reference proteome</keyword>
<reference evidence="1" key="1">
    <citation type="submission" date="2023-02" db="EMBL/GenBank/DDBJ databases">
        <title>Genome of toxic invasive species Heracleum sosnowskyi carries increased number of genes despite the absence of recent whole-genome duplications.</title>
        <authorList>
            <person name="Schelkunov M."/>
            <person name="Shtratnikova V."/>
            <person name="Makarenko M."/>
            <person name="Klepikova A."/>
            <person name="Omelchenko D."/>
            <person name="Novikova G."/>
            <person name="Obukhova E."/>
            <person name="Bogdanov V."/>
            <person name="Penin A."/>
            <person name="Logacheva M."/>
        </authorList>
    </citation>
    <scope>NUCLEOTIDE SEQUENCE</scope>
    <source>
        <strain evidence="1">Hsosn_3</strain>
        <tissue evidence="1">Leaf</tissue>
    </source>
</reference>
<dbReference type="AlphaFoldDB" id="A0AAD8GW25"/>
<evidence type="ECO:0000313" key="2">
    <source>
        <dbReference type="Proteomes" id="UP001237642"/>
    </source>
</evidence>
<protein>
    <submittedName>
        <fullName evidence="1">Uncharacterized protein</fullName>
    </submittedName>
</protein>
<organism evidence="1 2">
    <name type="scientific">Heracleum sosnowskyi</name>
    <dbReference type="NCBI Taxonomy" id="360622"/>
    <lineage>
        <taxon>Eukaryota</taxon>
        <taxon>Viridiplantae</taxon>
        <taxon>Streptophyta</taxon>
        <taxon>Embryophyta</taxon>
        <taxon>Tracheophyta</taxon>
        <taxon>Spermatophyta</taxon>
        <taxon>Magnoliopsida</taxon>
        <taxon>eudicotyledons</taxon>
        <taxon>Gunneridae</taxon>
        <taxon>Pentapetalae</taxon>
        <taxon>asterids</taxon>
        <taxon>campanulids</taxon>
        <taxon>Apiales</taxon>
        <taxon>Apiaceae</taxon>
        <taxon>Apioideae</taxon>
        <taxon>apioid superclade</taxon>
        <taxon>Tordylieae</taxon>
        <taxon>Tordyliinae</taxon>
        <taxon>Heracleum</taxon>
    </lineage>
</organism>
<comment type="caution">
    <text evidence="1">The sequence shown here is derived from an EMBL/GenBank/DDBJ whole genome shotgun (WGS) entry which is preliminary data.</text>
</comment>
<evidence type="ECO:0000313" key="1">
    <source>
        <dbReference type="EMBL" id="KAK1356420.1"/>
    </source>
</evidence>
<sequence>MMKYATASGSYLDKEASKNFVARYRSYEQVAWDVGTEVVVDSLEEKTVVHIDFAVGDIVEKVTRSFCAQLVANVQAATVEKNKKQRVIVGDGALEVKPRAATVPKLGEGGFGSVYKVIMGSYISFVWLCQKHLTSPTQ</sequence>
<dbReference type="EMBL" id="JAUIZM010000011">
    <property type="protein sequence ID" value="KAK1356420.1"/>
    <property type="molecule type" value="Genomic_DNA"/>
</dbReference>
<reference evidence="1" key="2">
    <citation type="submission" date="2023-05" db="EMBL/GenBank/DDBJ databases">
        <authorList>
            <person name="Schelkunov M.I."/>
        </authorList>
    </citation>
    <scope>NUCLEOTIDE SEQUENCE</scope>
    <source>
        <strain evidence="1">Hsosn_3</strain>
        <tissue evidence="1">Leaf</tissue>
    </source>
</reference>
<dbReference type="Proteomes" id="UP001237642">
    <property type="component" value="Unassembled WGS sequence"/>
</dbReference>